<protein>
    <submittedName>
        <fullName evidence="2">Glycosyltransferase</fullName>
    </submittedName>
</protein>
<dbReference type="Pfam" id="PF13692">
    <property type="entry name" value="Glyco_trans_1_4"/>
    <property type="match status" value="2"/>
</dbReference>
<dbReference type="KEGG" id="wna:KA717_09700"/>
<gene>
    <name evidence="2" type="ORF">KA717_09700</name>
</gene>
<sequence>MNKFIIIDHSLCNLQGHHYECSISVAEAAARAGYQPIIIANRSFSQSLQTENIQVIPAFEVDWFNQPTLNKSQENNNFRLPFEQNIEVFKQLFLIGKKQRNHNAFQLYALRLTYPRWAILIEKIEGSLERLSQGFQQDLQLLTKIPFANTFWRLLKIVGGLLLLGGKLINKIFIKFLSYLNNSKPQRKQCLGFAETLAQVLPSLSLNYGDHVFIHTLGIEQLEELYYWLINGDRALLPTYHILLRRDTEDPLVLQAKGMGLKKCLQAYSESQLWPTKIRFYTDTENLAYRHNQLSPIQFSRIPIPFRQEQLAVSLPLQKKEKTAIHIVYLGDARPEKGYQHLPALVAALWPQYLSVGKVFFTIQSNYNVQGGEIGILEAKLALAQYPESKVKLIHNPISTAEYYQLLASADIVILPYNPQNYQRTSGVLTEALAAGKPVVVPEGSWLAQQVDQSRASIYAEPQQLPQAVIRLIDNLSSFTEAAQKFSLYWREQQSPDLLIQCLLNPPTVEINLPIQASNNPERSPQETSKILILMAGEAIITDGSNTDNSVRALNYFCHCGYQVYGVFYGQQQNLDKQYWQEFSQSVRQATQHYGLQGSWILEPQANLGKPSDCSDEQYQRYIEDSFYQRPTVFNSWVSSAYLSIPTELFTLLSTLKMDLVYIDSVLYSPCLKKLGLGQLPVIGEVSQLYAYHSALVNSQDLDHQELDWEIHLLKQCKVLLTVNPAFAEKIQELTQNPLIYAIAPWNAAIEAKGTRQASYNQALNQACLDILGNKALSLKAVKSHPKIAILYPWGNIQDRKSGASQRTGMLWDYLREQSYEVRFFTLGEQRSRWQAGVCYEYHDSVFSPGDLMKKAYGDAYRSWYSLFEDSNLNSHLNSPIIPTEGSESWLPWIYYQFRLDPNFQHWLETIIDWADVVILEYPFWAESVNKICHRKQVRWLLTAHDVLAKNLAPDTMLFQIALTEELQALRQADAVITLSVDDQAFFAKYGIQSSCVPVGVDLQKVQTLNSQKVLARPNELLALSPDWERPFCLFIGSNHQPNLEAVKQIQLWCQEQTLAFDFVVVGSCWQSERSGNFLALGKVSEQSLVYLYQRANLVLAPLTMGTGMSVKIIEAMAYGKVVLGTAIAFRGYPVESGVNCLICDKLDDYPDQISLLIQEPDVLDKIGQQAQEFAKAYDYRQLYKTYLDLILNLIT</sequence>
<evidence type="ECO:0000256" key="1">
    <source>
        <dbReference type="ARBA" id="ARBA00022679"/>
    </source>
</evidence>
<dbReference type="PANTHER" id="PTHR46401">
    <property type="entry name" value="GLYCOSYLTRANSFERASE WBBK-RELATED"/>
    <property type="match status" value="1"/>
</dbReference>
<keyword evidence="1" id="KW-0808">Transferase</keyword>
<dbReference type="CDD" id="cd03801">
    <property type="entry name" value="GT4_PimA-like"/>
    <property type="match status" value="1"/>
</dbReference>
<accession>A0A977PXS3</accession>
<evidence type="ECO:0000313" key="2">
    <source>
        <dbReference type="EMBL" id="UXE62937.1"/>
    </source>
</evidence>
<dbReference type="Proteomes" id="UP001065613">
    <property type="component" value="Chromosome"/>
</dbReference>
<organism evidence="2">
    <name type="scientific">Woronichinia naegeliana WA131</name>
    <dbReference type="NCBI Taxonomy" id="2824559"/>
    <lineage>
        <taxon>Bacteria</taxon>
        <taxon>Bacillati</taxon>
        <taxon>Cyanobacteriota</taxon>
        <taxon>Cyanophyceae</taxon>
        <taxon>Synechococcales</taxon>
        <taxon>Coelosphaeriaceae</taxon>
        <taxon>Woronichinia</taxon>
    </lineage>
</organism>
<proteinExistence type="predicted"/>
<dbReference type="Gene3D" id="3.40.50.2000">
    <property type="entry name" value="Glycogen Phosphorylase B"/>
    <property type="match status" value="3"/>
</dbReference>
<dbReference type="GO" id="GO:0009103">
    <property type="term" value="P:lipopolysaccharide biosynthetic process"/>
    <property type="evidence" value="ECO:0007669"/>
    <property type="project" value="TreeGrafter"/>
</dbReference>
<dbReference type="AlphaFoldDB" id="A0A977PXS3"/>
<name>A0A977PXS3_9CYAN</name>
<reference evidence="2" key="1">
    <citation type="submission" date="2021-04" db="EMBL/GenBank/DDBJ databases">
        <title>Genome sequence of Woronichinia naegeliana from Washington state freshwater lake bloom.</title>
        <authorList>
            <person name="Dreher T.W."/>
        </authorList>
    </citation>
    <scope>NUCLEOTIDE SEQUENCE</scope>
    <source>
        <strain evidence="2">WA131</strain>
    </source>
</reference>
<dbReference type="EMBL" id="CP073041">
    <property type="protein sequence ID" value="UXE62937.1"/>
    <property type="molecule type" value="Genomic_DNA"/>
</dbReference>
<dbReference type="GO" id="GO:0016757">
    <property type="term" value="F:glycosyltransferase activity"/>
    <property type="evidence" value="ECO:0007669"/>
    <property type="project" value="TreeGrafter"/>
</dbReference>
<dbReference type="SUPFAM" id="SSF53756">
    <property type="entry name" value="UDP-Glycosyltransferase/glycogen phosphorylase"/>
    <property type="match status" value="2"/>
</dbReference>
<dbReference type="PANTHER" id="PTHR46401:SF2">
    <property type="entry name" value="GLYCOSYLTRANSFERASE WBBK-RELATED"/>
    <property type="match status" value="1"/>
</dbReference>